<feature type="transmembrane region" description="Helical" evidence="7">
    <location>
        <begin position="109"/>
        <end position="129"/>
    </location>
</feature>
<dbReference type="CDD" id="cd06261">
    <property type="entry name" value="TM_PBP2"/>
    <property type="match status" value="1"/>
</dbReference>
<keyword evidence="5 7" id="KW-1133">Transmembrane helix</keyword>
<dbReference type="PROSITE" id="PS50928">
    <property type="entry name" value="ABC_TM1"/>
    <property type="match status" value="1"/>
</dbReference>
<evidence type="ECO:0000256" key="4">
    <source>
        <dbReference type="ARBA" id="ARBA00022692"/>
    </source>
</evidence>
<keyword evidence="3" id="KW-1003">Cell membrane</keyword>
<keyword evidence="10" id="KW-1185">Reference proteome</keyword>
<keyword evidence="6 7" id="KW-0472">Membrane</keyword>
<protein>
    <submittedName>
        <fullName evidence="9">Carbohydrate ABC transporter permease</fullName>
    </submittedName>
</protein>
<comment type="similarity">
    <text evidence="7">Belongs to the binding-protein-dependent transport system permease family.</text>
</comment>
<evidence type="ECO:0000313" key="10">
    <source>
        <dbReference type="Proteomes" id="UP001597362"/>
    </source>
</evidence>
<feature type="domain" description="ABC transmembrane type-1" evidence="8">
    <location>
        <begin position="74"/>
        <end position="277"/>
    </location>
</feature>
<evidence type="ECO:0000256" key="3">
    <source>
        <dbReference type="ARBA" id="ARBA00022475"/>
    </source>
</evidence>
<feature type="transmembrane region" description="Helical" evidence="7">
    <location>
        <begin position="184"/>
        <end position="206"/>
    </location>
</feature>
<keyword evidence="4 7" id="KW-0812">Transmembrane</keyword>
<dbReference type="SUPFAM" id="SSF161098">
    <property type="entry name" value="MetI-like"/>
    <property type="match status" value="1"/>
</dbReference>
<evidence type="ECO:0000256" key="2">
    <source>
        <dbReference type="ARBA" id="ARBA00022448"/>
    </source>
</evidence>
<feature type="transmembrane region" description="Helical" evidence="7">
    <location>
        <begin position="12"/>
        <end position="31"/>
    </location>
</feature>
<proteinExistence type="inferred from homology"/>
<sequence>MMKMTLGEKIFQVFLILFISLMCVAMIYPFVHMLVVSLSTPMEAVQPGLKLYPKEISLAAYKSAFQAKEIWYGFGNTIFRTVAGTILSVVLMSMAAYALSKKYLPHRQFYTMFIVFTMFFSGGLIPMYLLIKGIGLYDTRLVYLLAPPYLFSTFSLLIMRNFFMSIPAELEESAKMDGAHDIRILFSLIIPLSMPIIATVSLWSAVAHWNAWFDGMIYVQDQSKILLQIYLRRLIIENQDAAMATMIRVTGGQGAVVEETIKAAVLMIATLPILVIYPFIQKHFAKGIMLGSVKG</sequence>
<gene>
    <name evidence="9" type="ORF">ACFSJH_15890</name>
</gene>
<keyword evidence="2 7" id="KW-0813">Transport</keyword>
<dbReference type="Gene3D" id="1.10.3720.10">
    <property type="entry name" value="MetI-like"/>
    <property type="match status" value="1"/>
</dbReference>
<evidence type="ECO:0000313" key="9">
    <source>
        <dbReference type="EMBL" id="MFD2117211.1"/>
    </source>
</evidence>
<dbReference type="Proteomes" id="UP001597362">
    <property type="component" value="Unassembled WGS sequence"/>
</dbReference>
<dbReference type="RefSeq" id="WP_377774163.1">
    <property type="nucleotide sequence ID" value="NZ_JBHUHO010000037.1"/>
</dbReference>
<evidence type="ECO:0000259" key="8">
    <source>
        <dbReference type="PROSITE" id="PS50928"/>
    </source>
</evidence>
<feature type="transmembrane region" description="Helical" evidence="7">
    <location>
        <begin position="78"/>
        <end position="97"/>
    </location>
</feature>
<dbReference type="InterPro" id="IPR000515">
    <property type="entry name" value="MetI-like"/>
</dbReference>
<dbReference type="InterPro" id="IPR035906">
    <property type="entry name" value="MetI-like_sf"/>
</dbReference>
<evidence type="ECO:0000256" key="1">
    <source>
        <dbReference type="ARBA" id="ARBA00004651"/>
    </source>
</evidence>
<evidence type="ECO:0000256" key="7">
    <source>
        <dbReference type="RuleBase" id="RU363032"/>
    </source>
</evidence>
<reference evidence="10" key="1">
    <citation type="journal article" date="2019" name="Int. J. Syst. Evol. Microbiol.">
        <title>The Global Catalogue of Microorganisms (GCM) 10K type strain sequencing project: providing services to taxonomists for standard genome sequencing and annotation.</title>
        <authorList>
            <consortium name="The Broad Institute Genomics Platform"/>
            <consortium name="The Broad Institute Genome Sequencing Center for Infectious Disease"/>
            <person name="Wu L."/>
            <person name="Ma J."/>
        </authorList>
    </citation>
    <scope>NUCLEOTIDE SEQUENCE [LARGE SCALE GENOMIC DNA]</scope>
    <source>
        <strain evidence="10">GH52</strain>
    </source>
</reference>
<dbReference type="PANTHER" id="PTHR43744">
    <property type="entry name" value="ABC TRANSPORTER PERMEASE PROTEIN MG189-RELATED-RELATED"/>
    <property type="match status" value="1"/>
</dbReference>
<organism evidence="9 10">
    <name type="scientific">Paenibacillus yanchengensis</name>
    <dbReference type="NCBI Taxonomy" id="2035833"/>
    <lineage>
        <taxon>Bacteria</taxon>
        <taxon>Bacillati</taxon>
        <taxon>Bacillota</taxon>
        <taxon>Bacilli</taxon>
        <taxon>Bacillales</taxon>
        <taxon>Paenibacillaceae</taxon>
        <taxon>Paenibacillus</taxon>
    </lineage>
</organism>
<name>A0ABW4YN84_9BACL</name>
<evidence type="ECO:0000256" key="5">
    <source>
        <dbReference type="ARBA" id="ARBA00022989"/>
    </source>
</evidence>
<comment type="subcellular location">
    <subcellularLocation>
        <location evidence="1 7">Cell membrane</location>
        <topology evidence="1 7">Multi-pass membrane protein</topology>
    </subcellularLocation>
</comment>
<feature type="transmembrane region" description="Helical" evidence="7">
    <location>
        <begin position="261"/>
        <end position="280"/>
    </location>
</feature>
<dbReference type="Pfam" id="PF00528">
    <property type="entry name" value="BPD_transp_1"/>
    <property type="match status" value="1"/>
</dbReference>
<accession>A0ABW4YN84</accession>
<dbReference type="EMBL" id="JBHUHO010000037">
    <property type="protein sequence ID" value="MFD2117211.1"/>
    <property type="molecule type" value="Genomic_DNA"/>
</dbReference>
<evidence type="ECO:0000256" key="6">
    <source>
        <dbReference type="ARBA" id="ARBA00023136"/>
    </source>
</evidence>
<comment type="caution">
    <text evidence="9">The sequence shown here is derived from an EMBL/GenBank/DDBJ whole genome shotgun (WGS) entry which is preliminary data.</text>
</comment>
<dbReference type="PANTHER" id="PTHR43744:SF9">
    <property type="entry name" value="POLYGALACTURONAN_RHAMNOGALACTURONAN TRANSPORT SYSTEM PERMEASE PROTEIN YTCP"/>
    <property type="match status" value="1"/>
</dbReference>
<feature type="transmembrane region" description="Helical" evidence="7">
    <location>
        <begin position="141"/>
        <end position="163"/>
    </location>
</feature>